<gene>
    <name evidence="2" type="ORF">TVAG_184450</name>
</gene>
<dbReference type="InParanoid" id="A2E9Y1"/>
<evidence type="ECO:0000256" key="1">
    <source>
        <dbReference type="SAM" id="SignalP"/>
    </source>
</evidence>
<dbReference type="VEuPathDB" id="TrichDB:TVAGG3_0181080"/>
<feature type="chain" id="PRO_5002643394" evidence="1">
    <location>
        <begin position="17"/>
        <end position="62"/>
    </location>
</feature>
<accession>A2E9Y1</accession>
<reference evidence="2" key="1">
    <citation type="submission" date="2006-10" db="EMBL/GenBank/DDBJ databases">
        <authorList>
            <person name="Amadeo P."/>
            <person name="Zhao Q."/>
            <person name="Wortman J."/>
            <person name="Fraser-Liggett C."/>
            <person name="Carlton J."/>
        </authorList>
    </citation>
    <scope>NUCLEOTIDE SEQUENCE</scope>
    <source>
        <strain evidence="2">G3</strain>
    </source>
</reference>
<evidence type="ECO:0000313" key="2">
    <source>
        <dbReference type="EMBL" id="EAY10543.1"/>
    </source>
</evidence>
<dbReference type="Proteomes" id="UP000001542">
    <property type="component" value="Unassembled WGS sequence"/>
</dbReference>
<evidence type="ECO:0000313" key="3">
    <source>
        <dbReference type="Proteomes" id="UP000001542"/>
    </source>
</evidence>
<keyword evidence="1" id="KW-0732">Signal</keyword>
<feature type="signal peptide" evidence="1">
    <location>
        <begin position="1"/>
        <end position="16"/>
    </location>
</feature>
<keyword evidence="3" id="KW-1185">Reference proteome</keyword>
<dbReference type="EMBL" id="DS113336">
    <property type="protein sequence ID" value="EAY10543.1"/>
    <property type="molecule type" value="Genomic_DNA"/>
</dbReference>
<dbReference type="VEuPathDB" id="TrichDB:TVAG_184450"/>
<organism evidence="2 3">
    <name type="scientific">Trichomonas vaginalis (strain ATCC PRA-98 / G3)</name>
    <dbReference type="NCBI Taxonomy" id="412133"/>
    <lineage>
        <taxon>Eukaryota</taxon>
        <taxon>Metamonada</taxon>
        <taxon>Parabasalia</taxon>
        <taxon>Trichomonadida</taxon>
        <taxon>Trichomonadidae</taxon>
        <taxon>Trichomonas</taxon>
    </lineage>
</organism>
<dbReference type="RefSeq" id="XP_001322766.1">
    <property type="nucleotide sequence ID" value="XM_001322731.1"/>
</dbReference>
<dbReference type="KEGG" id="tva:4768478"/>
<name>A2E9Y1_TRIV3</name>
<sequence length="62" mass="7168">MILFFIFALLVGSAGPQKPDNEKTNFEDYEKLKKEGDKCPDTTCPKEKPQPKYWDPAEEFTL</sequence>
<proteinExistence type="predicted"/>
<dbReference type="AlphaFoldDB" id="A2E9Y1"/>
<protein>
    <submittedName>
        <fullName evidence="2">Uncharacterized protein</fullName>
    </submittedName>
</protein>
<reference evidence="2" key="2">
    <citation type="journal article" date="2007" name="Science">
        <title>Draft genome sequence of the sexually transmitted pathogen Trichomonas vaginalis.</title>
        <authorList>
            <person name="Carlton J.M."/>
            <person name="Hirt R.P."/>
            <person name="Silva J.C."/>
            <person name="Delcher A.L."/>
            <person name="Schatz M."/>
            <person name="Zhao Q."/>
            <person name="Wortman J.R."/>
            <person name="Bidwell S.L."/>
            <person name="Alsmark U.C.M."/>
            <person name="Besteiro S."/>
            <person name="Sicheritz-Ponten T."/>
            <person name="Noel C.J."/>
            <person name="Dacks J.B."/>
            <person name="Foster P.G."/>
            <person name="Simillion C."/>
            <person name="Van de Peer Y."/>
            <person name="Miranda-Saavedra D."/>
            <person name="Barton G.J."/>
            <person name="Westrop G.D."/>
            <person name="Mueller S."/>
            <person name="Dessi D."/>
            <person name="Fiori P.L."/>
            <person name="Ren Q."/>
            <person name="Paulsen I."/>
            <person name="Zhang H."/>
            <person name="Bastida-Corcuera F.D."/>
            <person name="Simoes-Barbosa A."/>
            <person name="Brown M.T."/>
            <person name="Hayes R.D."/>
            <person name="Mukherjee M."/>
            <person name="Okumura C.Y."/>
            <person name="Schneider R."/>
            <person name="Smith A.J."/>
            <person name="Vanacova S."/>
            <person name="Villalvazo M."/>
            <person name="Haas B.J."/>
            <person name="Pertea M."/>
            <person name="Feldblyum T.V."/>
            <person name="Utterback T.R."/>
            <person name="Shu C.L."/>
            <person name="Osoegawa K."/>
            <person name="de Jong P.J."/>
            <person name="Hrdy I."/>
            <person name="Horvathova L."/>
            <person name="Zubacova Z."/>
            <person name="Dolezal P."/>
            <person name="Malik S.B."/>
            <person name="Logsdon J.M. Jr."/>
            <person name="Henze K."/>
            <person name="Gupta A."/>
            <person name="Wang C.C."/>
            <person name="Dunne R.L."/>
            <person name="Upcroft J.A."/>
            <person name="Upcroft P."/>
            <person name="White O."/>
            <person name="Salzberg S.L."/>
            <person name="Tang P."/>
            <person name="Chiu C.-H."/>
            <person name="Lee Y.-S."/>
            <person name="Embley T.M."/>
            <person name="Coombs G.H."/>
            <person name="Mottram J.C."/>
            <person name="Tachezy J."/>
            <person name="Fraser-Liggett C.M."/>
            <person name="Johnson P.J."/>
        </authorList>
    </citation>
    <scope>NUCLEOTIDE SEQUENCE [LARGE SCALE GENOMIC DNA]</scope>
    <source>
        <strain evidence="2">G3</strain>
    </source>
</reference>